<dbReference type="InterPro" id="IPR032466">
    <property type="entry name" value="Metal_Hydrolase"/>
</dbReference>
<reference evidence="5 6" key="1">
    <citation type="submission" date="2017-05" db="EMBL/GenBank/DDBJ databases">
        <authorList>
            <person name="Varghese N."/>
            <person name="Submissions S."/>
        </authorList>
    </citation>
    <scope>NUCLEOTIDE SEQUENCE [LARGE SCALE GENOMIC DNA]</scope>
    <source>
        <strain evidence="5 6">DSM 19036</strain>
    </source>
</reference>
<dbReference type="Gene3D" id="2.30.40.10">
    <property type="entry name" value="Urease, subunit C, domain 1"/>
    <property type="match status" value="1"/>
</dbReference>
<dbReference type="GO" id="GO:0016810">
    <property type="term" value="F:hydrolase activity, acting on carbon-nitrogen (but not peptide) bonds"/>
    <property type="evidence" value="ECO:0007669"/>
    <property type="project" value="InterPro"/>
</dbReference>
<dbReference type="GO" id="GO:0046872">
    <property type="term" value="F:metal ion binding"/>
    <property type="evidence" value="ECO:0007669"/>
    <property type="project" value="UniProtKB-KW"/>
</dbReference>
<dbReference type="InterPro" id="IPR011059">
    <property type="entry name" value="Metal-dep_hydrolase_composite"/>
</dbReference>
<dbReference type="Pfam" id="PF01979">
    <property type="entry name" value="Amidohydro_1"/>
    <property type="match status" value="1"/>
</dbReference>
<evidence type="ECO:0000256" key="1">
    <source>
        <dbReference type="PIRSR" id="PIRSR039004-1"/>
    </source>
</evidence>
<keyword evidence="1" id="KW-0479">Metal-binding</keyword>
<keyword evidence="6" id="KW-1185">Reference proteome</keyword>
<evidence type="ECO:0000313" key="6">
    <source>
        <dbReference type="Proteomes" id="UP000320300"/>
    </source>
</evidence>
<evidence type="ECO:0000256" key="2">
    <source>
        <dbReference type="PIRSR" id="PIRSR039004-2"/>
    </source>
</evidence>
<dbReference type="InterPro" id="IPR006680">
    <property type="entry name" value="Amidohydro-rel"/>
</dbReference>
<dbReference type="GO" id="GO:0019213">
    <property type="term" value="F:deacetylase activity"/>
    <property type="evidence" value="ECO:0007669"/>
    <property type="project" value="InterPro"/>
</dbReference>
<feature type="binding site" description="via carbamate group" evidence="1">
    <location>
        <position position="190"/>
    </location>
    <ligand>
        <name>Zn(2+)</name>
        <dbReference type="ChEBI" id="CHEBI:29105"/>
        <label>1</label>
    </ligand>
</feature>
<feature type="binding site" description="via carbamate group" evidence="1">
    <location>
        <position position="190"/>
    </location>
    <ligand>
        <name>Zn(2+)</name>
        <dbReference type="ChEBI" id="CHEBI:29105"/>
        <label>2</label>
    </ligand>
</feature>
<dbReference type="AlphaFoldDB" id="A0A521DC20"/>
<protein>
    <submittedName>
        <fullName evidence="5">Dihydroorotase</fullName>
    </submittedName>
</protein>
<evidence type="ECO:0000256" key="3">
    <source>
        <dbReference type="SAM" id="SignalP"/>
    </source>
</evidence>
<gene>
    <name evidence="5" type="ORF">SAMN06265348_105145</name>
</gene>
<dbReference type="PANTHER" id="PTHR42717">
    <property type="entry name" value="DIHYDROOROTASE-RELATED"/>
    <property type="match status" value="1"/>
</dbReference>
<keyword evidence="3" id="KW-0732">Signal</keyword>
<dbReference type="Gene3D" id="3.20.20.140">
    <property type="entry name" value="Metal-dependent hydrolases"/>
    <property type="match status" value="1"/>
</dbReference>
<dbReference type="SUPFAM" id="SSF51556">
    <property type="entry name" value="Metallo-dependent hydrolases"/>
    <property type="match status" value="1"/>
</dbReference>
<dbReference type="PIRSF" id="PIRSF039004">
    <property type="entry name" value="ADE_EF_0837"/>
    <property type="match status" value="1"/>
</dbReference>
<feature type="binding site" evidence="1">
    <location>
        <position position="89"/>
    </location>
    <ligand>
        <name>Zn(2+)</name>
        <dbReference type="ChEBI" id="CHEBI:29105"/>
        <label>1</label>
    </ligand>
</feature>
<feature type="binding site" evidence="1">
    <location>
        <position position="316"/>
    </location>
    <ligand>
        <name>Zn(2+)</name>
        <dbReference type="ChEBI" id="CHEBI:29105"/>
        <label>1</label>
    </ligand>
</feature>
<feature type="binding site" evidence="1">
    <location>
        <position position="245"/>
    </location>
    <ligand>
        <name>Zn(2+)</name>
        <dbReference type="ChEBI" id="CHEBI:29105"/>
        <label>2</label>
    </ligand>
</feature>
<dbReference type="InterPro" id="IPR020043">
    <property type="entry name" value="Deacetylase_Atu3266-like"/>
</dbReference>
<feature type="binding site" evidence="1">
    <location>
        <position position="87"/>
    </location>
    <ligand>
        <name>Zn(2+)</name>
        <dbReference type="ChEBI" id="CHEBI:29105"/>
        <label>1</label>
    </ligand>
</feature>
<name>A0A521DC20_9SPHI</name>
<feature type="signal peptide" evidence="3">
    <location>
        <begin position="1"/>
        <end position="21"/>
    </location>
</feature>
<feature type="chain" id="PRO_5022197987" evidence="3">
    <location>
        <begin position="22"/>
        <end position="435"/>
    </location>
</feature>
<dbReference type="SUPFAM" id="SSF51338">
    <property type="entry name" value="Composite domain of metallo-dependent hydrolases"/>
    <property type="match status" value="1"/>
</dbReference>
<accession>A0A521DC20</accession>
<dbReference type="RefSeq" id="WP_142528278.1">
    <property type="nucleotide sequence ID" value="NZ_CBCSJO010000005.1"/>
</dbReference>
<dbReference type="NCBIfam" id="NF006689">
    <property type="entry name" value="PRK09237.1"/>
    <property type="match status" value="1"/>
</dbReference>
<organism evidence="5 6">
    <name type="scientific">Pedobacter westerhofensis</name>
    <dbReference type="NCBI Taxonomy" id="425512"/>
    <lineage>
        <taxon>Bacteria</taxon>
        <taxon>Pseudomonadati</taxon>
        <taxon>Bacteroidota</taxon>
        <taxon>Sphingobacteriia</taxon>
        <taxon>Sphingobacteriales</taxon>
        <taxon>Sphingobacteriaceae</taxon>
        <taxon>Pedobacter</taxon>
    </lineage>
</organism>
<dbReference type="OrthoDB" id="9767366at2"/>
<evidence type="ECO:0000313" key="5">
    <source>
        <dbReference type="EMBL" id="SMO68691.1"/>
    </source>
</evidence>
<dbReference type="PANTHER" id="PTHR42717:SF1">
    <property type="entry name" value="IMIDAZOLONEPROPIONASE AND RELATED AMIDOHYDROLASES"/>
    <property type="match status" value="1"/>
</dbReference>
<feature type="domain" description="Amidohydrolase-related" evidence="4">
    <location>
        <begin position="303"/>
        <end position="411"/>
    </location>
</feature>
<keyword evidence="1" id="KW-0862">Zinc</keyword>
<proteinExistence type="predicted"/>
<feature type="modified residue" description="N6-carboxylysine" evidence="2">
    <location>
        <position position="190"/>
    </location>
</feature>
<dbReference type="Proteomes" id="UP000320300">
    <property type="component" value="Unassembled WGS sequence"/>
</dbReference>
<sequence>MHKIPLLFLSLALLFASTAQAQTSYTYSLVIKGGHVIDPKNKIDELMDVAVNEGKIVLVSKNIDAKQGRQVVNAKGLYVTPGLIDIHVHFFWGTDLEGTYRNGPLALPADGFTFPAGVTTVVDAGSSGWKTFETFKKQTIDRSQTRVFAELNIVGEGMAGGRFENNIDEMNAEKTAEMARKYPENITGIKLAHFNGHRWEPTERAVEAGKLANIPVMIDFGGADPYLPLDSLFSVKLRPGDIYTHCFGGDDGVGIDKMNGREQIVDIKTNKVKPFVLKARERGIIFDVGFGGASFLFSQGTPAIKSGFYPNSISTDLHTGSMNGPMKSMPNIMSLFMAIGMPFKDVIAASTWNPAKEIKHEELGSLSVGSGADIAIFNLREGNFGFYARDGQIKGKNRLETEMTIRNGNIVYNLNAIATPNILPAAPRKKPLKEH</sequence>
<evidence type="ECO:0000259" key="4">
    <source>
        <dbReference type="Pfam" id="PF01979"/>
    </source>
</evidence>
<dbReference type="EMBL" id="FXTN01000005">
    <property type="protein sequence ID" value="SMO68691.1"/>
    <property type="molecule type" value="Genomic_DNA"/>
</dbReference>